<evidence type="ECO:0000313" key="2">
    <source>
        <dbReference type="Proteomes" id="UP000015464"/>
    </source>
</evidence>
<proteinExistence type="predicted"/>
<evidence type="ECO:0000313" key="1">
    <source>
        <dbReference type="EMBL" id="EPY49596.1"/>
    </source>
</evidence>
<dbReference type="Proteomes" id="UP000015464">
    <property type="component" value="Unassembled WGS sequence"/>
</dbReference>
<accession>S9X743</accession>
<dbReference type="HOGENOM" id="CLU_2623386_0_0_1"/>
<protein>
    <submittedName>
        <fullName evidence="1">Uncharacterized protein</fullName>
    </submittedName>
</protein>
<keyword evidence="2" id="KW-1185">Reference proteome</keyword>
<dbReference type="EMBL" id="KE546995">
    <property type="protein sequence ID" value="EPY49596.1"/>
    <property type="molecule type" value="Genomic_DNA"/>
</dbReference>
<dbReference type="GeneID" id="25035810"/>
<dbReference type="RefSeq" id="XP_013025623.1">
    <property type="nucleotide sequence ID" value="XM_013170169.1"/>
</dbReference>
<reference evidence="1 2" key="1">
    <citation type="journal article" date="2011" name="Science">
        <title>Comparative functional genomics of the fission yeasts.</title>
        <authorList>
            <person name="Rhind N."/>
            <person name="Chen Z."/>
            <person name="Yassour M."/>
            <person name="Thompson D.A."/>
            <person name="Haas B.J."/>
            <person name="Habib N."/>
            <person name="Wapinski I."/>
            <person name="Roy S."/>
            <person name="Lin M.F."/>
            <person name="Heiman D.I."/>
            <person name="Young S.K."/>
            <person name="Furuya K."/>
            <person name="Guo Y."/>
            <person name="Pidoux A."/>
            <person name="Chen H.M."/>
            <person name="Robbertse B."/>
            <person name="Goldberg J.M."/>
            <person name="Aoki K."/>
            <person name="Bayne E.H."/>
            <person name="Berlin A.M."/>
            <person name="Desjardins C.A."/>
            <person name="Dobbs E."/>
            <person name="Dukaj L."/>
            <person name="Fan L."/>
            <person name="FitzGerald M.G."/>
            <person name="French C."/>
            <person name="Gujja S."/>
            <person name="Hansen K."/>
            <person name="Keifenheim D."/>
            <person name="Levin J.Z."/>
            <person name="Mosher R.A."/>
            <person name="Mueller C.A."/>
            <person name="Pfiffner J."/>
            <person name="Priest M."/>
            <person name="Russ C."/>
            <person name="Smialowska A."/>
            <person name="Swoboda P."/>
            <person name="Sykes S.M."/>
            <person name="Vaughn M."/>
            <person name="Vengrova S."/>
            <person name="Yoder R."/>
            <person name="Zeng Q."/>
            <person name="Allshire R."/>
            <person name="Baulcombe D."/>
            <person name="Birren B.W."/>
            <person name="Brown W."/>
            <person name="Ekwall K."/>
            <person name="Kellis M."/>
            <person name="Leatherwood J."/>
            <person name="Levin H."/>
            <person name="Margalit H."/>
            <person name="Martienssen R."/>
            <person name="Nieduszynski C.A."/>
            <person name="Spatafora J.W."/>
            <person name="Friedman N."/>
            <person name="Dalgaard J.Z."/>
            <person name="Baumann P."/>
            <person name="Niki H."/>
            <person name="Regev A."/>
            <person name="Nusbaum C."/>
        </authorList>
    </citation>
    <scope>NUCLEOTIDE SEQUENCE [LARGE SCALE GENOMIC DNA]</scope>
    <source>
        <strain evidence="2">OY26 / ATCC MYA-4695 / CBS 11777 / NBRC 106824 / NRRL Y48691</strain>
    </source>
</reference>
<dbReference type="AlphaFoldDB" id="S9X743"/>
<gene>
    <name evidence="1" type="ORF">SPOG_01482</name>
</gene>
<sequence>MFFFASLGKNMMLHYEGQIPTFAQFTLSPRKTNKKQKCKKKRKLSLFLEVDFLFAFKKYKTRTLLALKSAQHTYINVY</sequence>
<name>S9X743_SCHCR</name>
<organism evidence="1 2">
    <name type="scientific">Schizosaccharomyces cryophilus (strain OY26 / ATCC MYA-4695 / CBS 11777 / NBRC 106824 / NRRL Y48691)</name>
    <name type="common">Fission yeast</name>
    <dbReference type="NCBI Taxonomy" id="653667"/>
    <lineage>
        <taxon>Eukaryota</taxon>
        <taxon>Fungi</taxon>
        <taxon>Dikarya</taxon>
        <taxon>Ascomycota</taxon>
        <taxon>Taphrinomycotina</taxon>
        <taxon>Schizosaccharomycetes</taxon>
        <taxon>Schizosaccharomycetales</taxon>
        <taxon>Schizosaccharomycetaceae</taxon>
        <taxon>Schizosaccharomyces</taxon>
    </lineage>
</organism>